<protein>
    <recommendedName>
        <fullName evidence="3">Phosphoenolpyruvate carboxylase</fullName>
    </recommendedName>
</protein>
<proteinExistence type="predicted"/>
<accession>A0AAF0C1S6</accession>
<reference evidence="1 2" key="2">
    <citation type="journal article" date="2022" name="Mar. Drugs">
        <title>Bioassay-Guided Fractionation Leads to the Detection of Cholic Acid Generated by the Rare Thalassomonas sp.</title>
        <authorList>
            <person name="Pheiffer F."/>
            <person name="Schneider Y.K."/>
            <person name="Hansen E.H."/>
            <person name="Andersen J.H."/>
            <person name="Isaksson J."/>
            <person name="Busche T."/>
            <person name="R C."/>
            <person name="Kalinowski J."/>
            <person name="Zyl L.V."/>
            <person name="Trindade M."/>
        </authorList>
    </citation>
    <scope>NUCLEOTIDE SEQUENCE [LARGE SCALE GENOMIC DNA]</scope>
    <source>
        <strain evidence="1 2">A5K-106</strain>
    </source>
</reference>
<dbReference type="KEGG" id="tact:SG35_017050"/>
<sequence length="422" mass="48111">MDKNSKQSPQSRLQALGVERLSLLGKYAQPLMQTYISGYFDETSVSEQALDKLIKARLLWRPDEQEALCLRPGVNGLIASLTEDERKRQINADIAGQLDQIRTRVTHYQDAQYRGDYAASEHHFQLLTEKVHDMTGQFSDAIASLWNRLNSDFGFVSNLADKIRENELAQKQLRRLLDGFELIDFNEMIELAQSNGALRKLLVSQLQVSISDHASSLLEVQKRLVELMARFRQQQERVQLIASMSAFLKQHPNFRVGDYANRSKVPELVNQAKPIIANAAIGLDRSGDTEVLAELVREIPIEHQGQVQIPQSGGEFELVDESLLQAREQALKEDVENFFIAILDTAPGEARGLSALEYLQQRQLDWDAEIWLFQVIAEFEGLATEFRRSFILEKCTRELDPFNQVDIIYDLNLRVNQGLVLK</sequence>
<dbReference type="Proteomes" id="UP000032568">
    <property type="component" value="Chromosome"/>
</dbReference>
<name>A0AAF0C1S6_9GAMM</name>
<reference evidence="1 2" key="1">
    <citation type="journal article" date="2015" name="Genome Announc.">
        <title>Draft Genome Sequences of Marine Isolates of Thalassomonas viridans and Thalassomonas actiniarum.</title>
        <authorList>
            <person name="Olonade I."/>
            <person name="van Zyl L.J."/>
            <person name="Trindade M."/>
        </authorList>
    </citation>
    <scope>NUCLEOTIDE SEQUENCE [LARGE SCALE GENOMIC DNA]</scope>
    <source>
        <strain evidence="1 2">A5K-106</strain>
    </source>
</reference>
<gene>
    <name evidence="1" type="ORF">SG35_017050</name>
</gene>
<dbReference type="EMBL" id="CP059735">
    <property type="protein sequence ID" value="WDD97060.1"/>
    <property type="molecule type" value="Genomic_DNA"/>
</dbReference>
<dbReference type="AlphaFoldDB" id="A0AAF0C1S6"/>
<organism evidence="1 2">
    <name type="scientific">Thalassomonas actiniarum</name>
    <dbReference type="NCBI Taxonomy" id="485447"/>
    <lineage>
        <taxon>Bacteria</taxon>
        <taxon>Pseudomonadati</taxon>
        <taxon>Pseudomonadota</taxon>
        <taxon>Gammaproteobacteria</taxon>
        <taxon>Alteromonadales</taxon>
        <taxon>Colwelliaceae</taxon>
        <taxon>Thalassomonas</taxon>
    </lineage>
</organism>
<keyword evidence="2" id="KW-1185">Reference proteome</keyword>
<dbReference type="RefSeq" id="WP_044831773.1">
    <property type="nucleotide sequence ID" value="NZ_CP059735.1"/>
</dbReference>
<evidence type="ECO:0008006" key="3">
    <source>
        <dbReference type="Google" id="ProtNLM"/>
    </source>
</evidence>
<evidence type="ECO:0000313" key="1">
    <source>
        <dbReference type="EMBL" id="WDD97060.1"/>
    </source>
</evidence>
<evidence type="ECO:0000313" key="2">
    <source>
        <dbReference type="Proteomes" id="UP000032568"/>
    </source>
</evidence>